<dbReference type="OrthoDB" id="1628901at2"/>
<dbReference type="InterPro" id="IPR037682">
    <property type="entry name" value="TonB_C"/>
</dbReference>
<dbReference type="PRINTS" id="PR01374">
    <property type="entry name" value="TONBPROTEIN"/>
</dbReference>
<evidence type="ECO:0000256" key="1">
    <source>
        <dbReference type="ARBA" id="ARBA00004383"/>
    </source>
</evidence>
<evidence type="ECO:0000259" key="14">
    <source>
        <dbReference type="PROSITE" id="PS52015"/>
    </source>
</evidence>
<gene>
    <name evidence="15" type="ORF">POT9AD_1467</name>
</gene>
<keyword evidence="10 13" id="KW-1133">Transmembrane helix</keyword>
<dbReference type="InterPro" id="IPR051045">
    <property type="entry name" value="TonB-dependent_transducer"/>
</dbReference>
<comment type="subcellular location">
    <subcellularLocation>
        <location evidence="1 13">Cell inner membrane</location>
        <topology evidence="1 13">Single-pass membrane protein</topology>
        <orientation evidence="1 13">Periplasmic side</orientation>
    </subcellularLocation>
</comment>
<evidence type="ECO:0000256" key="2">
    <source>
        <dbReference type="ARBA" id="ARBA00006555"/>
    </source>
</evidence>
<evidence type="ECO:0000256" key="13">
    <source>
        <dbReference type="RuleBase" id="RU362123"/>
    </source>
</evidence>
<dbReference type="Gene3D" id="3.30.1150.10">
    <property type="match status" value="1"/>
</dbReference>
<dbReference type="GO" id="GO:0030288">
    <property type="term" value="C:outer membrane-bounded periplasmic space"/>
    <property type="evidence" value="ECO:0007669"/>
    <property type="project" value="InterPro"/>
</dbReference>
<dbReference type="AlphaFoldDB" id="A0A653B1E2"/>
<evidence type="ECO:0000256" key="7">
    <source>
        <dbReference type="ARBA" id="ARBA00022692"/>
    </source>
</evidence>
<keyword evidence="11 13" id="KW-0472">Membrane</keyword>
<evidence type="ECO:0000256" key="10">
    <source>
        <dbReference type="ARBA" id="ARBA00022989"/>
    </source>
</evidence>
<dbReference type="NCBIfam" id="TIGR01352">
    <property type="entry name" value="tonB_Cterm"/>
    <property type="match status" value="1"/>
</dbReference>
<accession>A0A653B1E2</accession>
<dbReference type="Pfam" id="PF03544">
    <property type="entry name" value="TonB_C"/>
    <property type="match status" value="1"/>
</dbReference>
<evidence type="ECO:0000256" key="8">
    <source>
        <dbReference type="ARBA" id="ARBA00022737"/>
    </source>
</evidence>
<evidence type="ECO:0000256" key="6">
    <source>
        <dbReference type="ARBA" id="ARBA00022519"/>
    </source>
</evidence>
<dbReference type="PANTHER" id="PTHR33446">
    <property type="entry name" value="PROTEIN TONB-RELATED"/>
    <property type="match status" value="1"/>
</dbReference>
<feature type="transmembrane region" description="Helical" evidence="13">
    <location>
        <begin position="21"/>
        <end position="40"/>
    </location>
</feature>
<keyword evidence="5 13" id="KW-1003">Cell membrane</keyword>
<keyword evidence="13" id="KW-0735">Signal-anchor</keyword>
<evidence type="ECO:0000313" key="15">
    <source>
        <dbReference type="EMBL" id="VDN62454.1"/>
    </source>
</evidence>
<keyword evidence="9 13" id="KW-0653">Protein transport</keyword>
<keyword evidence="8" id="KW-0677">Repeat</keyword>
<comment type="subunit">
    <text evidence="12">Homodimer. Forms a complex with the accessory proteins ExbB and ExbD.</text>
</comment>
<evidence type="ECO:0000256" key="11">
    <source>
        <dbReference type="ARBA" id="ARBA00023136"/>
    </source>
</evidence>
<feature type="domain" description="TonB C-terminal" evidence="14">
    <location>
        <begin position="175"/>
        <end position="265"/>
    </location>
</feature>
<dbReference type="PROSITE" id="PS52015">
    <property type="entry name" value="TONB_CTD"/>
    <property type="match status" value="1"/>
</dbReference>
<evidence type="ECO:0000256" key="9">
    <source>
        <dbReference type="ARBA" id="ARBA00022927"/>
    </source>
</evidence>
<evidence type="ECO:0000256" key="5">
    <source>
        <dbReference type="ARBA" id="ARBA00022475"/>
    </source>
</evidence>
<reference evidence="15" key="1">
    <citation type="submission" date="2018-11" db="EMBL/GenBank/DDBJ databases">
        <authorList>
            <consortium name="Genoscope - CEA"/>
            <person name="William W."/>
        </authorList>
    </citation>
    <scope>NUCLEOTIDE SEQUENCE [LARGE SCALE GENOMIC DNA]</scope>
    <source>
        <strain evidence="15">T9AD</strain>
    </source>
</reference>
<keyword evidence="6 13" id="KW-0997">Cell inner membrane</keyword>
<name>A0A653B1E2_ECTOL</name>
<evidence type="ECO:0000256" key="3">
    <source>
        <dbReference type="ARBA" id="ARBA00022362"/>
    </source>
</evidence>
<keyword evidence="7 13" id="KW-0812">Transmembrane</keyword>
<dbReference type="GO" id="GO:0031992">
    <property type="term" value="F:energy transducer activity"/>
    <property type="evidence" value="ECO:0007669"/>
    <property type="project" value="InterPro"/>
</dbReference>
<dbReference type="GO" id="GO:0015891">
    <property type="term" value="P:siderophore transport"/>
    <property type="evidence" value="ECO:0007669"/>
    <property type="project" value="InterPro"/>
</dbReference>
<keyword evidence="4 13" id="KW-0813">Transport</keyword>
<organism evidence="15">
    <name type="scientific">Ectopseudomonas oleovorans</name>
    <name type="common">Pseudomonas oleovorans</name>
    <dbReference type="NCBI Taxonomy" id="301"/>
    <lineage>
        <taxon>Bacteria</taxon>
        <taxon>Pseudomonadati</taxon>
        <taxon>Pseudomonadota</taxon>
        <taxon>Gammaproteobacteria</taxon>
        <taxon>Pseudomonadales</taxon>
        <taxon>Pseudomonadaceae</taxon>
        <taxon>Ectopseudomonas</taxon>
    </lineage>
</organism>
<comment type="similarity">
    <text evidence="2 13">Belongs to the TonB family.</text>
</comment>
<dbReference type="PANTHER" id="PTHR33446:SF8">
    <property type="entry name" value="PROTEIN TONB"/>
    <property type="match status" value="1"/>
</dbReference>
<dbReference type="InterPro" id="IPR003538">
    <property type="entry name" value="TonB"/>
</dbReference>
<evidence type="ECO:0000256" key="4">
    <source>
        <dbReference type="ARBA" id="ARBA00022448"/>
    </source>
</evidence>
<proteinExistence type="inferred from homology"/>
<dbReference type="GO" id="GO:0015031">
    <property type="term" value="P:protein transport"/>
    <property type="evidence" value="ECO:0007669"/>
    <property type="project" value="UniProtKB-UniRule"/>
</dbReference>
<dbReference type="InterPro" id="IPR006260">
    <property type="entry name" value="TonB/TolA_C"/>
</dbReference>
<dbReference type="GO" id="GO:0055085">
    <property type="term" value="P:transmembrane transport"/>
    <property type="evidence" value="ECO:0007669"/>
    <property type="project" value="InterPro"/>
</dbReference>
<sequence length="265" mass="28688">MSSLTLEMPAPRLAWPAWREHGLAIGVAIALHAGLAYVLLHLAHQAPLPTPLATVLTTELISLPAPVIQPPAPVVAEPAVAPPPAEATVEAPAPEQADLAFKRAEQAREEQALRLQRERQQRRAEAQRQERLAREEAARQAQLEAQQLAEARRLEAERVAAANAAAAAARAEAQAASRQYLPIAKQAPDYPAKALERKIEGECTVAYTVNAAGRVEDPQVVGNCHPFFVKPSLAAARTFRYQPRVVNGQAVAVANVKNTFSYRIE</sequence>
<dbReference type="SUPFAM" id="SSF74653">
    <property type="entry name" value="TolA/TonB C-terminal domain"/>
    <property type="match status" value="1"/>
</dbReference>
<dbReference type="GO" id="GO:0098797">
    <property type="term" value="C:plasma membrane protein complex"/>
    <property type="evidence" value="ECO:0007669"/>
    <property type="project" value="TreeGrafter"/>
</dbReference>
<comment type="function">
    <text evidence="13">Interacts with outer membrane receptor proteins that carry out high-affinity binding and energy dependent uptake into the periplasmic space of specific substrates. It could act to transduce energy from the cytoplasmic membrane to specific energy-requiring processes in the outer membrane, resulting in the release into the periplasm of ligands bound by these outer membrane proteins.</text>
</comment>
<protein>
    <recommendedName>
        <fullName evidence="3 13">Protein TonB</fullName>
    </recommendedName>
</protein>
<evidence type="ECO:0000256" key="12">
    <source>
        <dbReference type="ARBA" id="ARBA00025849"/>
    </source>
</evidence>
<dbReference type="EMBL" id="LR130779">
    <property type="protein sequence ID" value="VDN62454.1"/>
    <property type="molecule type" value="Genomic_DNA"/>
</dbReference>